<dbReference type="GO" id="GO:0071014">
    <property type="term" value="C:post-mRNA release spliceosomal complex"/>
    <property type="evidence" value="ECO:0007669"/>
    <property type="project" value="TreeGrafter"/>
</dbReference>
<feature type="region of interest" description="Disordered" evidence="2">
    <location>
        <begin position="270"/>
        <end position="290"/>
    </location>
</feature>
<evidence type="ECO:0000313" key="3">
    <source>
        <dbReference type="EMBL" id="CEF61164.1"/>
    </source>
</evidence>
<sequence length="290" mass="33955">MGERKGQNKYYPPDFDYKKHKTLNAYHGTTSLRDRGCDSHVGMGVRFNAEKRKVGNYYSTPIYEFDMKCMYCDSHYIIRTDPKNFDYEIISGARRQHLRKNISKNEIEEETDDKVDNNITDDKMKKLNHLQNDFANSKKVIKDVEILEQYNERMKDDYKANSLARDLFRKQKNEIRKIINNEEGLKHSLGLAHITLPPEKEIDTIMANSLVKTQCLANAYATTSVFSKRETLIDKLKRKSNDSYNFSFKKKSLESPKFIQLKKKEVQIKKEEKTTSTNTLLPEYSSESES</sequence>
<accession>A0A090L115</accession>
<dbReference type="WormBase" id="SRAE_0000029200">
    <property type="protein sequence ID" value="SRP00214"/>
    <property type="gene ID" value="WBGene00256034"/>
</dbReference>
<protein>
    <submittedName>
        <fullName evidence="3 5">CWC16 protein family-containing protein</fullName>
    </submittedName>
</protein>
<dbReference type="OrthoDB" id="360327at2759"/>
<reference evidence="5" key="3">
    <citation type="submission" date="2020-12" db="UniProtKB">
        <authorList>
            <consortium name="WormBaseParasite"/>
        </authorList>
    </citation>
    <scope>IDENTIFICATION</scope>
</reference>
<dbReference type="AlphaFoldDB" id="A0A090L115"/>
<dbReference type="Proteomes" id="UP000035682">
    <property type="component" value="Unplaced"/>
</dbReference>
<reference evidence="4" key="2">
    <citation type="submission" date="2014-09" db="EMBL/GenBank/DDBJ databases">
        <authorList>
            <person name="Martin A.A."/>
        </authorList>
    </citation>
    <scope>NUCLEOTIDE SEQUENCE</scope>
    <source>
        <strain evidence="4">ED321</strain>
    </source>
</reference>
<comment type="similarity">
    <text evidence="1">Belongs to the CWC16 family.</text>
</comment>
<dbReference type="RefSeq" id="XP_024500373.1">
    <property type="nucleotide sequence ID" value="XM_024646164.1"/>
</dbReference>
<organism evidence="3">
    <name type="scientific">Strongyloides ratti</name>
    <name type="common">Parasitic roundworm</name>
    <dbReference type="NCBI Taxonomy" id="34506"/>
    <lineage>
        <taxon>Eukaryota</taxon>
        <taxon>Metazoa</taxon>
        <taxon>Ecdysozoa</taxon>
        <taxon>Nematoda</taxon>
        <taxon>Chromadorea</taxon>
        <taxon>Rhabditida</taxon>
        <taxon>Tylenchina</taxon>
        <taxon>Panagrolaimomorpha</taxon>
        <taxon>Strongyloidoidea</taxon>
        <taxon>Strongyloididae</taxon>
        <taxon>Strongyloides</taxon>
    </lineage>
</organism>
<evidence type="ECO:0000256" key="2">
    <source>
        <dbReference type="SAM" id="MobiDB-lite"/>
    </source>
</evidence>
<evidence type="ECO:0000313" key="5">
    <source>
        <dbReference type="WBParaSite" id="SRAE_0000029200.1"/>
    </source>
</evidence>
<dbReference type="PANTHER" id="PTHR12111">
    <property type="entry name" value="SPLICING FACTOR YJU2"/>
    <property type="match status" value="1"/>
</dbReference>
<evidence type="ECO:0000313" key="6">
    <source>
        <dbReference type="WormBase" id="SRAE_0000029200"/>
    </source>
</evidence>
<dbReference type="InterPro" id="IPR007590">
    <property type="entry name" value="Saf4/Yju2"/>
</dbReference>
<dbReference type="GO" id="GO:0000398">
    <property type="term" value="P:mRNA splicing, via spliceosome"/>
    <property type="evidence" value="ECO:0007669"/>
    <property type="project" value="InterPro"/>
</dbReference>
<dbReference type="GO" id="GO:0005684">
    <property type="term" value="C:U2-type spliceosomal complex"/>
    <property type="evidence" value="ECO:0007669"/>
    <property type="project" value="TreeGrafter"/>
</dbReference>
<reference evidence="3" key="1">
    <citation type="submission" date="2014-09" db="EMBL/GenBank/DDBJ databases">
        <authorList>
            <person name="Aslett A.Martin."/>
        </authorList>
    </citation>
    <scope>NUCLEOTIDE SEQUENCE</scope>
    <source>
        <strain evidence="3">ED321 Heterogonic</strain>
    </source>
</reference>
<gene>
    <name evidence="3 5 6" type="ORF">SRAE_0000029200</name>
</gene>
<feature type="compositionally biased region" description="Polar residues" evidence="2">
    <location>
        <begin position="275"/>
        <end position="290"/>
    </location>
</feature>
<dbReference type="Pfam" id="PF04502">
    <property type="entry name" value="Saf4_Yju2"/>
    <property type="match status" value="1"/>
</dbReference>
<evidence type="ECO:0000256" key="1">
    <source>
        <dbReference type="ARBA" id="ARBA00005595"/>
    </source>
</evidence>
<proteinExistence type="inferred from homology"/>
<dbReference type="EMBL" id="LN609406">
    <property type="protein sequence ID" value="CEF61164.1"/>
    <property type="molecule type" value="Genomic_DNA"/>
</dbReference>
<dbReference type="CTD" id="36373532"/>
<dbReference type="WBParaSite" id="SRAE_0000029200.1">
    <property type="protein sequence ID" value="SRAE_0000029200.1"/>
    <property type="gene ID" value="WBGene00256034"/>
</dbReference>
<keyword evidence="4" id="KW-1185">Reference proteome</keyword>
<name>A0A090L115_STRRB</name>
<dbReference type="PANTHER" id="PTHR12111:SF2">
    <property type="entry name" value="SPLICING FACTOR YJU2B-RELATED"/>
    <property type="match status" value="1"/>
</dbReference>
<evidence type="ECO:0000313" key="4">
    <source>
        <dbReference type="Proteomes" id="UP000035682"/>
    </source>
</evidence>
<dbReference type="GeneID" id="36373532"/>